<organism evidence="4 5">
    <name type="scientific">Gonapodya prolifera (strain JEL478)</name>
    <name type="common">Monoblepharis prolifera</name>
    <dbReference type="NCBI Taxonomy" id="1344416"/>
    <lineage>
        <taxon>Eukaryota</taxon>
        <taxon>Fungi</taxon>
        <taxon>Fungi incertae sedis</taxon>
        <taxon>Chytridiomycota</taxon>
        <taxon>Chytridiomycota incertae sedis</taxon>
        <taxon>Monoblepharidomycetes</taxon>
        <taxon>Monoblepharidales</taxon>
        <taxon>Gonapodyaceae</taxon>
        <taxon>Gonapodya</taxon>
    </lineage>
</organism>
<evidence type="ECO:0000313" key="5">
    <source>
        <dbReference type="Proteomes" id="UP000070544"/>
    </source>
</evidence>
<accession>A0A139A640</accession>
<dbReference type="OrthoDB" id="48988at2759"/>
<dbReference type="InterPro" id="IPR023210">
    <property type="entry name" value="NADP_OxRdtase_dom"/>
</dbReference>
<evidence type="ECO:0000313" key="4">
    <source>
        <dbReference type="EMBL" id="KXS12119.1"/>
    </source>
</evidence>
<keyword evidence="5" id="KW-1185">Reference proteome</keyword>
<dbReference type="AlphaFoldDB" id="A0A139A640"/>
<evidence type="ECO:0000256" key="1">
    <source>
        <dbReference type="ARBA" id="ARBA00022857"/>
    </source>
</evidence>
<dbReference type="PANTHER" id="PTHR43364">
    <property type="entry name" value="NADH-SPECIFIC METHYLGLYOXAL REDUCTASE-RELATED"/>
    <property type="match status" value="1"/>
</dbReference>
<dbReference type="PANTHER" id="PTHR43364:SF7">
    <property type="entry name" value="NADP-DEPENDENT OXIDOREDUCTASE DOMAIN-CONTAINING PROTEIN-RELATED"/>
    <property type="match status" value="1"/>
</dbReference>
<reference evidence="4 5" key="1">
    <citation type="journal article" date="2015" name="Genome Biol. Evol.">
        <title>Phylogenomic analyses indicate that early fungi evolved digesting cell walls of algal ancestors of land plants.</title>
        <authorList>
            <person name="Chang Y."/>
            <person name="Wang S."/>
            <person name="Sekimoto S."/>
            <person name="Aerts A.L."/>
            <person name="Choi C."/>
            <person name="Clum A."/>
            <person name="LaButti K.M."/>
            <person name="Lindquist E.A."/>
            <person name="Yee Ngan C."/>
            <person name="Ohm R.A."/>
            <person name="Salamov A.A."/>
            <person name="Grigoriev I.V."/>
            <person name="Spatafora J.W."/>
            <person name="Berbee M.L."/>
        </authorList>
    </citation>
    <scope>NUCLEOTIDE SEQUENCE [LARGE SCALE GENOMIC DNA]</scope>
    <source>
        <strain evidence="4 5">JEL478</strain>
    </source>
</reference>
<name>A0A139A640_GONPJ</name>
<dbReference type="InterPro" id="IPR036812">
    <property type="entry name" value="NAD(P)_OxRdtase_dom_sf"/>
</dbReference>
<keyword evidence="1" id="KW-0521">NADP</keyword>
<proteinExistence type="inferred from homology"/>
<sequence>MTKTLNSLFNRPEPKSGLQRYRLLSKNCALRVSPLCLGGMNFGNNWADWMGLCDKATTFAILDEYYRLGGNFIDTAVNYQGGQSEEWIGEWIRERKIPREDVCSCSLSTHAARGCRLTPVDRSHMVNEATIVKHYIARNSDEVFNPSKTGVANLGGNSKKCVMRLIHLQRRPLRGQIKRNMRLKHSQKVSCLEMSLK</sequence>
<feature type="domain" description="NADP-dependent oxidoreductase" evidence="3">
    <location>
        <begin position="34"/>
        <end position="102"/>
    </location>
</feature>
<evidence type="ECO:0000259" key="3">
    <source>
        <dbReference type="Pfam" id="PF00248"/>
    </source>
</evidence>
<dbReference type="InterPro" id="IPR050523">
    <property type="entry name" value="AKR_Detox_Biosynth"/>
</dbReference>
<protein>
    <submittedName>
        <fullName evidence="4">Aldo/keto reductase</fullName>
    </submittedName>
</protein>
<gene>
    <name evidence="4" type="ORF">M427DRAFT_114349</name>
</gene>
<dbReference type="Proteomes" id="UP000070544">
    <property type="component" value="Unassembled WGS sequence"/>
</dbReference>
<dbReference type="Pfam" id="PF00248">
    <property type="entry name" value="Aldo_ket_red"/>
    <property type="match status" value="1"/>
</dbReference>
<dbReference type="SUPFAM" id="SSF51430">
    <property type="entry name" value="NAD(P)-linked oxidoreductase"/>
    <property type="match status" value="1"/>
</dbReference>
<evidence type="ECO:0000256" key="2">
    <source>
        <dbReference type="ARBA" id="ARBA00038157"/>
    </source>
</evidence>
<dbReference type="EMBL" id="KQ965791">
    <property type="protein sequence ID" value="KXS12119.1"/>
    <property type="molecule type" value="Genomic_DNA"/>
</dbReference>
<dbReference type="STRING" id="1344416.A0A139A640"/>
<dbReference type="Gene3D" id="3.20.20.100">
    <property type="entry name" value="NADP-dependent oxidoreductase domain"/>
    <property type="match status" value="1"/>
</dbReference>
<comment type="similarity">
    <text evidence="2">Belongs to the aldo/keto reductase family. Aldo/keto reductase 2 subfamily.</text>
</comment>